<evidence type="ECO:0000313" key="3">
    <source>
        <dbReference type="Proteomes" id="UP000323664"/>
    </source>
</evidence>
<dbReference type="Gene3D" id="2.40.380.10">
    <property type="entry name" value="FomD-like"/>
    <property type="match status" value="1"/>
</dbReference>
<organism evidence="2 3">
    <name type="scientific">Paenibacillus amylolyticus</name>
    <dbReference type="NCBI Taxonomy" id="1451"/>
    <lineage>
        <taxon>Bacteria</taxon>
        <taxon>Bacillati</taxon>
        <taxon>Bacillota</taxon>
        <taxon>Bacilli</taxon>
        <taxon>Bacillales</taxon>
        <taxon>Paenibacillaceae</taxon>
        <taxon>Paenibacillus</taxon>
    </lineage>
</organism>
<sequence>MESMILTHTLKGKIWFMCPITLISKTTNYIAFRISVGSPVYRAVASNGKNASLDATHWYLKKGDWKNNNLTYLVPYDEYVGYGVITDRHNNIGYYYLNFQDLIQVSENVVNTLDFELDFVITDYEKQKYFWKDADQFHDLRSKHIFNSAAMENIKLDERELLESFEKYKADLDTFGTINIESPSIEEFQKHIPFDLYKEFIE</sequence>
<dbReference type="EMBL" id="RIAS01000003">
    <property type="protein sequence ID" value="KAA8783809.1"/>
    <property type="molecule type" value="Genomic_DNA"/>
</dbReference>
<dbReference type="RefSeq" id="WP_123063674.1">
    <property type="nucleotide sequence ID" value="NZ_RIAS01000003.1"/>
</dbReference>
<proteinExistence type="predicted"/>
<protein>
    <recommendedName>
        <fullName evidence="1">DUF402 domain-containing protein</fullName>
    </recommendedName>
</protein>
<comment type="caution">
    <text evidence="2">The sequence shown here is derived from an EMBL/GenBank/DDBJ whole genome shotgun (WGS) entry which is preliminary data.</text>
</comment>
<dbReference type="AlphaFoldDB" id="A0A5M9WQN7"/>
<evidence type="ECO:0000259" key="1">
    <source>
        <dbReference type="Pfam" id="PF04167"/>
    </source>
</evidence>
<dbReference type="Pfam" id="PF04167">
    <property type="entry name" value="DUF402"/>
    <property type="match status" value="1"/>
</dbReference>
<dbReference type="InterPro" id="IPR035930">
    <property type="entry name" value="FomD-like_sf"/>
</dbReference>
<dbReference type="OrthoDB" id="9801429at2"/>
<dbReference type="InterPro" id="IPR007295">
    <property type="entry name" value="DUF402"/>
</dbReference>
<evidence type="ECO:0000313" key="2">
    <source>
        <dbReference type="EMBL" id="KAA8783809.1"/>
    </source>
</evidence>
<gene>
    <name evidence="2" type="ORF">EC604_08110</name>
</gene>
<feature type="domain" description="DUF402" evidence="1">
    <location>
        <begin position="55"/>
        <end position="168"/>
    </location>
</feature>
<dbReference type="Proteomes" id="UP000323664">
    <property type="component" value="Unassembled WGS sequence"/>
</dbReference>
<name>A0A5M9WQN7_PAEAM</name>
<reference evidence="2 3" key="1">
    <citation type="journal article" date="2019" name="J. Ind. Microbiol. Biotechnol.">
        <title>Paenibacillus amylolyticus 27C64 has a diverse set of carbohydrate-active enzymes and complete pectin deconstruction system.</title>
        <authorList>
            <person name="Keggi C."/>
            <person name="Doran-Peterson J."/>
        </authorList>
    </citation>
    <scope>NUCLEOTIDE SEQUENCE [LARGE SCALE GENOMIC DNA]</scope>
    <source>
        <strain evidence="2 3">27C64</strain>
    </source>
</reference>
<accession>A0A5M9WQN7</accession>
<dbReference type="SUPFAM" id="SSF159234">
    <property type="entry name" value="FomD-like"/>
    <property type="match status" value="1"/>
</dbReference>